<keyword evidence="2" id="KW-1185">Reference proteome</keyword>
<dbReference type="InterPro" id="IPR016181">
    <property type="entry name" value="Acyl_CoA_acyltransferase"/>
</dbReference>
<dbReference type="Proteomes" id="UP001478862">
    <property type="component" value="Unassembled WGS sequence"/>
</dbReference>
<accession>A0ABV1MR29</accession>
<dbReference type="GO" id="GO:0016740">
    <property type="term" value="F:transferase activity"/>
    <property type="evidence" value="ECO:0007669"/>
    <property type="project" value="UniProtKB-KW"/>
</dbReference>
<gene>
    <name evidence="1" type="ORF">ABNX05_10180</name>
</gene>
<dbReference type="EC" id="2.-.-.-" evidence="1"/>
<comment type="caution">
    <text evidence="1">The sequence shown here is derived from an EMBL/GenBank/DDBJ whole genome shotgun (WGS) entry which is preliminary data.</text>
</comment>
<sequence length="49" mass="5739">MKDWLLSQSNVKYVIADTDKNNIASHRVLQKAGATLYSESEELYFWKFV</sequence>
<evidence type="ECO:0000313" key="1">
    <source>
        <dbReference type="EMBL" id="MEQ6354982.1"/>
    </source>
</evidence>
<evidence type="ECO:0000313" key="2">
    <source>
        <dbReference type="Proteomes" id="UP001478862"/>
    </source>
</evidence>
<reference evidence="1 2" key="1">
    <citation type="submission" date="2024-06" db="EMBL/GenBank/DDBJ databases">
        <title>Lysinibacillus zambalefons sp. nov., a Novel Firmicute Isolated from the Poon Bato Zambales Hyperalkaline Spring.</title>
        <authorList>
            <person name="Aja J.A."/>
            <person name="Lazaro J.E.H."/>
            <person name="Llorin L.D."/>
            <person name="Lim K.R."/>
            <person name="Teodosio J."/>
            <person name="Dalisay D.S."/>
        </authorList>
    </citation>
    <scope>NUCLEOTIDE SEQUENCE [LARGE SCALE GENOMIC DNA]</scope>
    <source>
        <strain evidence="1 2">M3</strain>
    </source>
</reference>
<dbReference type="SUPFAM" id="SSF55729">
    <property type="entry name" value="Acyl-CoA N-acyltransferases (Nat)"/>
    <property type="match status" value="1"/>
</dbReference>
<dbReference type="Gene3D" id="3.40.630.30">
    <property type="match status" value="1"/>
</dbReference>
<proteinExistence type="predicted"/>
<keyword evidence="1" id="KW-0808">Transferase</keyword>
<organism evidence="1 2">
    <name type="scientific">Lysinibacillus zambalensis</name>
    <dbReference type="NCBI Taxonomy" id="3160866"/>
    <lineage>
        <taxon>Bacteria</taxon>
        <taxon>Bacillati</taxon>
        <taxon>Bacillota</taxon>
        <taxon>Bacilli</taxon>
        <taxon>Bacillales</taxon>
        <taxon>Bacillaceae</taxon>
        <taxon>Lysinibacillus</taxon>
    </lineage>
</organism>
<name>A0ABV1MR29_9BACI</name>
<protein>
    <submittedName>
        <fullName evidence="1">GNAT family protein</fullName>
        <ecNumber evidence="1">2.-.-.-</ecNumber>
    </submittedName>
</protein>
<dbReference type="EMBL" id="JBEGDG010000006">
    <property type="protein sequence ID" value="MEQ6354982.1"/>
    <property type="molecule type" value="Genomic_DNA"/>
</dbReference>